<evidence type="ECO:0000256" key="7">
    <source>
        <dbReference type="SAM" id="Phobius"/>
    </source>
</evidence>
<feature type="transmembrane region" description="Helical" evidence="7">
    <location>
        <begin position="291"/>
        <end position="313"/>
    </location>
</feature>
<dbReference type="NCBIfam" id="NF037982">
    <property type="entry name" value="Nramp_1"/>
    <property type="match status" value="1"/>
</dbReference>
<evidence type="ECO:0000256" key="6">
    <source>
        <dbReference type="SAM" id="MobiDB-lite"/>
    </source>
</evidence>
<reference evidence="8" key="1">
    <citation type="submission" date="2014-07" db="EMBL/GenBank/DDBJ databases">
        <authorList>
            <person name="Zhang J.E."/>
            <person name="Yang H."/>
            <person name="Guo J."/>
            <person name="Deng Z."/>
            <person name="Luo H."/>
            <person name="Luo M."/>
            <person name="Zhao B."/>
        </authorList>
    </citation>
    <scope>NUCLEOTIDE SEQUENCE</scope>
    <source>
        <strain evidence="8">AM4</strain>
    </source>
</reference>
<gene>
    <name evidence="8" type="ORF">AAM4_0556</name>
</gene>
<name>A0A1L7R9D4_9ACTO</name>
<evidence type="ECO:0000256" key="4">
    <source>
        <dbReference type="ARBA" id="ARBA00022989"/>
    </source>
</evidence>
<dbReference type="GO" id="GO:0015086">
    <property type="term" value="F:cadmium ion transmembrane transporter activity"/>
    <property type="evidence" value="ECO:0007669"/>
    <property type="project" value="TreeGrafter"/>
</dbReference>
<evidence type="ECO:0000256" key="5">
    <source>
        <dbReference type="ARBA" id="ARBA00023136"/>
    </source>
</evidence>
<keyword evidence="5 7" id="KW-0472">Membrane</keyword>
<dbReference type="PANTHER" id="PTHR11706">
    <property type="entry name" value="SOLUTE CARRIER PROTEIN FAMILY 11 MEMBER"/>
    <property type="match status" value="1"/>
</dbReference>
<dbReference type="EMBL" id="LK995472">
    <property type="protein sequence ID" value="CED90451.1"/>
    <property type="molecule type" value="Genomic_DNA"/>
</dbReference>
<protein>
    <submittedName>
        <fullName evidence="8">Natural resistance-associated macrophage protein signature</fullName>
    </submittedName>
</protein>
<accession>A0A1L7R9D4</accession>
<feature type="transmembrane region" description="Helical" evidence="7">
    <location>
        <begin position="137"/>
        <end position="156"/>
    </location>
</feature>
<feature type="region of interest" description="Disordered" evidence="6">
    <location>
        <begin position="1"/>
        <end position="22"/>
    </location>
</feature>
<dbReference type="PANTHER" id="PTHR11706:SF33">
    <property type="entry name" value="NATURAL RESISTANCE-ASSOCIATED MACROPHAGE PROTEIN 2"/>
    <property type="match status" value="1"/>
</dbReference>
<evidence type="ECO:0000313" key="8">
    <source>
        <dbReference type="EMBL" id="CED90451.1"/>
    </source>
</evidence>
<feature type="transmembrane region" description="Helical" evidence="7">
    <location>
        <begin position="372"/>
        <end position="391"/>
    </location>
</feature>
<dbReference type="PRINTS" id="PR00447">
    <property type="entry name" value="NATRESASSCMP"/>
</dbReference>
<feature type="transmembrane region" description="Helical" evidence="7">
    <location>
        <begin position="333"/>
        <end position="360"/>
    </location>
</feature>
<evidence type="ECO:0000256" key="2">
    <source>
        <dbReference type="ARBA" id="ARBA00022448"/>
    </source>
</evidence>
<feature type="transmembrane region" description="Helical" evidence="7">
    <location>
        <begin position="59"/>
        <end position="77"/>
    </location>
</feature>
<feature type="transmembrane region" description="Helical" evidence="7">
    <location>
        <begin position="438"/>
        <end position="459"/>
    </location>
</feature>
<organism evidence="8">
    <name type="scientific">Actinomyces succiniciruminis</name>
    <dbReference type="NCBI Taxonomy" id="1522002"/>
    <lineage>
        <taxon>Bacteria</taxon>
        <taxon>Bacillati</taxon>
        <taxon>Actinomycetota</taxon>
        <taxon>Actinomycetes</taxon>
        <taxon>Actinomycetales</taxon>
        <taxon>Actinomycetaceae</taxon>
        <taxon>Actinomyces</taxon>
    </lineage>
</organism>
<feature type="transmembrane region" description="Helical" evidence="7">
    <location>
        <begin position="27"/>
        <end position="44"/>
    </location>
</feature>
<dbReference type="AlphaFoldDB" id="A0A1L7R9D4"/>
<dbReference type="Pfam" id="PF01566">
    <property type="entry name" value="Nramp"/>
    <property type="match status" value="1"/>
</dbReference>
<feature type="transmembrane region" description="Helical" evidence="7">
    <location>
        <begin position="397"/>
        <end position="417"/>
    </location>
</feature>
<evidence type="ECO:0000256" key="1">
    <source>
        <dbReference type="ARBA" id="ARBA00004141"/>
    </source>
</evidence>
<dbReference type="GO" id="GO:0005384">
    <property type="term" value="F:manganese ion transmembrane transporter activity"/>
    <property type="evidence" value="ECO:0007669"/>
    <property type="project" value="TreeGrafter"/>
</dbReference>
<feature type="transmembrane region" description="Helical" evidence="7">
    <location>
        <begin position="206"/>
        <end position="226"/>
    </location>
</feature>
<evidence type="ECO:0000256" key="3">
    <source>
        <dbReference type="ARBA" id="ARBA00022692"/>
    </source>
</evidence>
<feature type="transmembrane region" description="Helical" evidence="7">
    <location>
        <begin position="168"/>
        <end position="186"/>
    </location>
</feature>
<keyword evidence="3 7" id="KW-0812">Transmembrane</keyword>
<proteinExistence type="predicted"/>
<keyword evidence="2" id="KW-0813">Transport</keyword>
<dbReference type="GO" id="GO:0005886">
    <property type="term" value="C:plasma membrane"/>
    <property type="evidence" value="ECO:0007669"/>
    <property type="project" value="TreeGrafter"/>
</dbReference>
<comment type="subcellular location">
    <subcellularLocation>
        <location evidence="1">Membrane</location>
        <topology evidence="1">Multi-pass membrane protein</topology>
    </subcellularLocation>
</comment>
<keyword evidence="4 7" id="KW-1133">Transmembrane helix</keyword>
<dbReference type="InterPro" id="IPR001046">
    <property type="entry name" value="NRAMP_fam"/>
</dbReference>
<sequence length="463" mass="47629">MPDPGNATDAVDAIVRRHEPKPNPPRHRLLALLGPAFVAAVAYVDPGNVAANITAGARYGYTLVWVLVLANAMAVLIQYQSAKLGIVTGRSLPQVLGDRLGRGTRLAYWAQAELVAAATDLAEVIGGAVALHLLFNIPLLTGGVIIGAVSMLLLALQERRSQRTFEGAVVALLVVVTIGFVGGLFISPPDWGETFAGLIPRLRGSGSLLVAASMLGATVMPHAIYLHSSLVRDHHEELGEGHADRLAADRTATPIPDDAAASAPDISPAADAVPSGQERTGRLIRATRVDVIWALALAGAVNIALLLLAASALSGAGGTDTIEGAHAAITASLGPAVGVVFAIGLLASGLASTSVGAYAGSEIMAGLLHIRVPLLARRAVTLVPALIIIGVGAEPTWALVLSQVVLSFGIPLAIVPLMRATGSEQLMGRWRDGVVLRWTSRAAAGLIIVLNLALVVLTLTGNG</sequence>
<dbReference type="GO" id="GO:0034755">
    <property type="term" value="P:iron ion transmembrane transport"/>
    <property type="evidence" value="ECO:0007669"/>
    <property type="project" value="TreeGrafter"/>
</dbReference>